<keyword evidence="9" id="KW-0229">DNA integration</keyword>
<evidence type="ECO:0000256" key="11">
    <source>
        <dbReference type="ARBA" id="ARBA00022932"/>
    </source>
</evidence>
<dbReference type="InterPro" id="IPR036397">
    <property type="entry name" value="RNaseH_sf"/>
</dbReference>
<proteinExistence type="predicted"/>
<name>A0A9Q3BCZ4_9BASI</name>
<evidence type="ECO:0000256" key="13">
    <source>
        <dbReference type="ARBA" id="ARBA00048173"/>
    </source>
</evidence>
<dbReference type="GO" id="GO:0005634">
    <property type="term" value="C:nucleus"/>
    <property type="evidence" value="ECO:0007669"/>
    <property type="project" value="UniProtKB-ARBA"/>
</dbReference>
<keyword evidence="11" id="KW-0239">DNA-directed DNA polymerase</keyword>
<dbReference type="GO" id="GO:0003964">
    <property type="term" value="F:RNA-directed DNA polymerase activity"/>
    <property type="evidence" value="ECO:0007669"/>
    <property type="project" value="UniProtKB-KW"/>
</dbReference>
<keyword evidence="17" id="KW-1185">Reference proteome</keyword>
<dbReference type="GO" id="GO:0016787">
    <property type="term" value="F:hydrolase activity"/>
    <property type="evidence" value="ECO:0007669"/>
    <property type="project" value="UniProtKB-KW"/>
</dbReference>
<evidence type="ECO:0000256" key="12">
    <source>
        <dbReference type="ARBA" id="ARBA00023172"/>
    </source>
</evidence>
<dbReference type="GO" id="GO:0032196">
    <property type="term" value="P:transposition"/>
    <property type="evidence" value="ECO:0007669"/>
    <property type="project" value="UniProtKB-KW"/>
</dbReference>
<comment type="catalytic activity">
    <reaction evidence="13">
        <text>DNA(n) + a 2'-deoxyribonucleoside 5'-triphosphate = DNA(n+1) + diphosphate</text>
        <dbReference type="Rhea" id="RHEA:22508"/>
        <dbReference type="Rhea" id="RHEA-COMP:17339"/>
        <dbReference type="Rhea" id="RHEA-COMP:17340"/>
        <dbReference type="ChEBI" id="CHEBI:33019"/>
        <dbReference type="ChEBI" id="CHEBI:61560"/>
        <dbReference type="ChEBI" id="CHEBI:173112"/>
        <dbReference type="EC" id="2.7.7.49"/>
    </reaction>
</comment>
<protein>
    <recommendedName>
        <fullName evidence="15">Integrase catalytic domain-containing protein</fullName>
    </recommendedName>
</protein>
<keyword evidence="10" id="KW-0695">RNA-directed DNA polymerase</keyword>
<evidence type="ECO:0000256" key="2">
    <source>
        <dbReference type="ARBA" id="ARBA00022695"/>
    </source>
</evidence>
<dbReference type="GO" id="GO:0003887">
    <property type="term" value="F:DNA-directed DNA polymerase activity"/>
    <property type="evidence" value="ECO:0007669"/>
    <property type="project" value="UniProtKB-KW"/>
</dbReference>
<evidence type="ECO:0000256" key="9">
    <source>
        <dbReference type="ARBA" id="ARBA00022908"/>
    </source>
</evidence>
<dbReference type="OrthoDB" id="2515789at2759"/>
<dbReference type="InterPro" id="IPR039537">
    <property type="entry name" value="Retrotran_Ty1/copia-like"/>
</dbReference>
<dbReference type="SUPFAM" id="SSF53098">
    <property type="entry name" value="Ribonuclease H-like"/>
    <property type="match status" value="1"/>
</dbReference>
<comment type="caution">
    <text evidence="16">The sequence shown here is derived from an EMBL/GenBank/DDBJ whole genome shotgun (WGS) entry which is preliminary data.</text>
</comment>
<evidence type="ECO:0000259" key="15">
    <source>
        <dbReference type="PROSITE" id="PS50994"/>
    </source>
</evidence>
<evidence type="ECO:0000256" key="10">
    <source>
        <dbReference type="ARBA" id="ARBA00022918"/>
    </source>
</evidence>
<dbReference type="EMBL" id="AVOT02000435">
    <property type="protein sequence ID" value="MBW0462853.1"/>
    <property type="molecule type" value="Genomic_DNA"/>
</dbReference>
<dbReference type="Proteomes" id="UP000765509">
    <property type="component" value="Unassembled WGS sequence"/>
</dbReference>
<dbReference type="GO" id="GO:0015074">
    <property type="term" value="P:DNA integration"/>
    <property type="evidence" value="ECO:0007669"/>
    <property type="project" value="UniProtKB-KW"/>
</dbReference>
<keyword evidence="7" id="KW-0460">Magnesium</keyword>
<keyword evidence="3" id="KW-0540">Nuclease</keyword>
<comment type="catalytic activity">
    <reaction evidence="14">
        <text>DNA(n) + a 2'-deoxyribonucleoside 5'-triphosphate = DNA(n+1) + diphosphate</text>
        <dbReference type="Rhea" id="RHEA:22508"/>
        <dbReference type="Rhea" id="RHEA-COMP:17339"/>
        <dbReference type="Rhea" id="RHEA-COMP:17340"/>
        <dbReference type="ChEBI" id="CHEBI:33019"/>
        <dbReference type="ChEBI" id="CHEBI:61560"/>
        <dbReference type="ChEBI" id="CHEBI:173112"/>
        <dbReference type="EC" id="2.7.7.7"/>
    </reaction>
</comment>
<dbReference type="PROSITE" id="PS50994">
    <property type="entry name" value="INTEGRASE"/>
    <property type="match status" value="1"/>
</dbReference>
<evidence type="ECO:0000256" key="7">
    <source>
        <dbReference type="ARBA" id="ARBA00022842"/>
    </source>
</evidence>
<dbReference type="Gene3D" id="3.30.420.10">
    <property type="entry name" value="Ribonuclease H-like superfamily/Ribonuclease H"/>
    <property type="match status" value="1"/>
</dbReference>
<keyword evidence="4" id="KW-0479">Metal-binding</keyword>
<dbReference type="PANTHER" id="PTHR42648">
    <property type="entry name" value="TRANSPOSASE, PUTATIVE-RELATED"/>
    <property type="match status" value="1"/>
</dbReference>
<evidence type="ECO:0000256" key="14">
    <source>
        <dbReference type="ARBA" id="ARBA00049244"/>
    </source>
</evidence>
<sequence>MLKLGAVDGLNPSCFLADLERCKPCSLVKRRHVLIIPPSTNIVNSPRDVLVVDLMGPFPPSIDKFIYALIVQDHFSSLVAFIPLKAKSEAEKCVIEWIKQFERLTSTKIKCMQSDNGREFNSRLMEDFLVSEGIRHERTIPYKNHQNGKVVRMQN</sequence>
<dbReference type="GO" id="GO:0004519">
    <property type="term" value="F:endonuclease activity"/>
    <property type="evidence" value="ECO:0007669"/>
    <property type="project" value="UniProtKB-KW"/>
</dbReference>
<evidence type="ECO:0000313" key="17">
    <source>
        <dbReference type="Proteomes" id="UP000765509"/>
    </source>
</evidence>
<accession>A0A9Q3BCZ4</accession>
<keyword evidence="2" id="KW-0548">Nucleotidyltransferase</keyword>
<keyword evidence="6" id="KW-0378">Hydrolase</keyword>
<dbReference type="InterPro" id="IPR012337">
    <property type="entry name" value="RNaseH-like_sf"/>
</dbReference>
<evidence type="ECO:0000256" key="3">
    <source>
        <dbReference type="ARBA" id="ARBA00022722"/>
    </source>
</evidence>
<dbReference type="GO" id="GO:0046872">
    <property type="term" value="F:metal ion binding"/>
    <property type="evidence" value="ECO:0007669"/>
    <property type="project" value="UniProtKB-KW"/>
</dbReference>
<feature type="domain" description="Integrase catalytic" evidence="15">
    <location>
        <begin position="42"/>
        <end position="155"/>
    </location>
</feature>
<dbReference type="PANTHER" id="PTHR42648:SF11">
    <property type="entry name" value="TRANSPOSON TY4-P GAG-POL POLYPROTEIN"/>
    <property type="match status" value="1"/>
</dbReference>
<dbReference type="GO" id="GO:0003723">
    <property type="term" value="F:RNA binding"/>
    <property type="evidence" value="ECO:0007669"/>
    <property type="project" value="UniProtKB-KW"/>
</dbReference>
<dbReference type="AlphaFoldDB" id="A0A9Q3BCZ4"/>
<reference evidence="16" key="1">
    <citation type="submission" date="2021-03" db="EMBL/GenBank/DDBJ databases">
        <title>Draft genome sequence of rust myrtle Austropuccinia psidii MF-1, a brazilian biotype.</title>
        <authorList>
            <person name="Quecine M.C."/>
            <person name="Pachon D.M.R."/>
            <person name="Bonatelli M.L."/>
            <person name="Correr F.H."/>
            <person name="Franceschini L.M."/>
            <person name="Leite T.F."/>
            <person name="Margarido G.R.A."/>
            <person name="Almeida C.A."/>
            <person name="Ferrarezi J.A."/>
            <person name="Labate C.A."/>
        </authorList>
    </citation>
    <scope>NUCLEOTIDE SEQUENCE</scope>
    <source>
        <strain evidence="16">MF-1</strain>
    </source>
</reference>
<evidence type="ECO:0000256" key="4">
    <source>
        <dbReference type="ARBA" id="ARBA00022723"/>
    </source>
</evidence>
<evidence type="ECO:0000256" key="8">
    <source>
        <dbReference type="ARBA" id="ARBA00022884"/>
    </source>
</evidence>
<evidence type="ECO:0000313" key="16">
    <source>
        <dbReference type="EMBL" id="MBW0462853.1"/>
    </source>
</evidence>
<dbReference type="InterPro" id="IPR001584">
    <property type="entry name" value="Integrase_cat-core"/>
</dbReference>
<evidence type="ECO:0000256" key="6">
    <source>
        <dbReference type="ARBA" id="ARBA00022801"/>
    </source>
</evidence>
<evidence type="ECO:0000256" key="5">
    <source>
        <dbReference type="ARBA" id="ARBA00022759"/>
    </source>
</evidence>
<keyword evidence="11" id="KW-0808">Transferase</keyword>
<dbReference type="GO" id="GO:0006310">
    <property type="term" value="P:DNA recombination"/>
    <property type="evidence" value="ECO:0007669"/>
    <property type="project" value="UniProtKB-KW"/>
</dbReference>
<keyword evidence="5" id="KW-0255">Endonuclease</keyword>
<organism evidence="16 17">
    <name type="scientific">Austropuccinia psidii MF-1</name>
    <dbReference type="NCBI Taxonomy" id="1389203"/>
    <lineage>
        <taxon>Eukaryota</taxon>
        <taxon>Fungi</taxon>
        <taxon>Dikarya</taxon>
        <taxon>Basidiomycota</taxon>
        <taxon>Pucciniomycotina</taxon>
        <taxon>Pucciniomycetes</taxon>
        <taxon>Pucciniales</taxon>
        <taxon>Sphaerophragmiaceae</taxon>
        <taxon>Austropuccinia</taxon>
    </lineage>
</organism>
<keyword evidence="12" id="KW-0233">DNA recombination</keyword>
<dbReference type="Pfam" id="PF00665">
    <property type="entry name" value="rve"/>
    <property type="match status" value="1"/>
</dbReference>
<gene>
    <name evidence="16" type="ORF">O181_002568</name>
</gene>
<evidence type="ECO:0000256" key="1">
    <source>
        <dbReference type="ARBA" id="ARBA00022578"/>
    </source>
</evidence>
<keyword evidence="8" id="KW-0694">RNA-binding</keyword>
<keyword evidence="1" id="KW-0815">Transposition</keyword>